<sequence>MTVLQEPVQAALWQALNRCAYRDAVFLAERLYAEKGNTSYRVECFLSRKAMTIFLLSLVIQLALLSHCRDTHIARQIGLPKDQNVTNRALVEILSSGIPLNHYVK</sequence>
<accession>A0A8I5U8G1</accession>
<dbReference type="InterPro" id="IPR011990">
    <property type="entry name" value="TPR-like_helical_dom_sf"/>
</dbReference>
<reference evidence="1" key="1">
    <citation type="submission" date="2025-05" db="UniProtKB">
        <authorList>
            <consortium name="Ensembl"/>
        </authorList>
    </citation>
    <scope>IDENTIFICATION</scope>
</reference>
<evidence type="ECO:0000313" key="1">
    <source>
        <dbReference type="Ensembl" id="ENSPPYP00000044795.1"/>
    </source>
</evidence>
<dbReference type="Gene3D" id="1.25.40.10">
    <property type="entry name" value="Tetratricopeptide repeat domain"/>
    <property type="match status" value="1"/>
</dbReference>
<dbReference type="AlphaFoldDB" id="A0A8I5U8G1"/>
<dbReference type="Ensembl" id="ENSPPYT00000056132.1">
    <property type="protein sequence ID" value="ENSPPYP00000040882.1"/>
    <property type="gene ID" value="ENSPPYG00000039830.1"/>
</dbReference>
<dbReference type="Ensembl" id="ENSPPYT00000036059.1">
    <property type="protein sequence ID" value="ENSPPYP00000044795.1"/>
    <property type="gene ID" value="ENSPPYG00000038999.1"/>
</dbReference>
<proteinExistence type="predicted"/>
<protein>
    <submittedName>
        <fullName evidence="1">Uncharacterized protein</fullName>
    </submittedName>
</protein>
<dbReference type="Proteomes" id="UP000001595">
    <property type="component" value="Unplaced"/>
</dbReference>
<name>A0A8I5U8G1_PONAB</name>
<dbReference type="GeneTree" id="ENSGT00940000164777"/>
<dbReference type="Ensembl" id="ENSPPYT00000049621.1">
    <property type="protein sequence ID" value="ENSPPYP00000044712.1"/>
    <property type="gene ID" value="ENSPPYG00000040779.1"/>
</dbReference>
<evidence type="ECO:0000313" key="2">
    <source>
        <dbReference type="Proteomes" id="UP000001595"/>
    </source>
</evidence>
<organism evidence="1 2">
    <name type="scientific">Pongo abelii</name>
    <name type="common">Sumatran orangutan</name>
    <name type="synonym">Pongo pygmaeus abelii</name>
    <dbReference type="NCBI Taxonomy" id="9601"/>
    <lineage>
        <taxon>Eukaryota</taxon>
        <taxon>Metazoa</taxon>
        <taxon>Chordata</taxon>
        <taxon>Craniata</taxon>
        <taxon>Vertebrata</taxon>
        <taxon>Euteleostomi</taxon>
        <taxon>Mammalia</taxon>
        <taxon>Eutheria</taxon>
        <taxon>Euarchontoglires</taxon>
        <taxon>Primates</taxon>
        <taxon>Haplorrhini</taxon>
        <taxon>Catarrhini</taxon>
        <taxon>Hominidae</taxon>
        <taxon>Pongo</taxon>
    </lineage>
</organism>
<keyword evidence="2" id="KW-1185">Reference proteome</keyword>